<dbReference type="InterPro" id="IPR025373">
    <property type="entry name" value="DUF4363"/>
</dbReference>
<dbReference type="HOGENOM" id="CLU_2132242_0_0_9"/>
<accession>D1PKQ7</accession>
<name>D1PKQ7_9FIRM</name>
<dbReference type="EMBL" id="ACBY02000020">
    <property type="protein sequence ID" value="EFB76565.1"/>
    <property type="molecule type" value="Genomic_DNA"/>
</dbReference>
<evidence type="ECO:0000313" key="1">
    <source>
        <dbReference type="EMBL" id="EFB76565.1"/>
    </source>
</evidence>
<dbReference type="Proteomes" id="UP000003438">
    <property type="component" value="Unassembled WGS sequence"/>
</dbReference>
<gene>
    <name evidence="1" type="ORF">SUBVAR_04935</name>
</gene>
<comment type="caution">
    <text evidence="1">The sequence shown here is derived from an EMBL/GenBank/DDBJ whole genome shotgun (WGS) entry which is preliminary data.</text>
</comment>
<evidence type="ECO:0000313" key="2">
    <source>
        <dbReference type="Proteomes" id="UP000003438"/>
    </source>
</evidence>
<sequence length="113" mass="12878">MLAVLIFLLYIAGRYVDNNTQTLTRELDVAYNLAVSGEYEQAKQAFQKAAQRSEENSPVWMLLIRRSLVDQLNQTLATIPSYVSAENVADLAVETARARTQAQQIRESFFSWF</sequence>
<proteinExistence type="predicted"/>
<keyword evidence="2" id="KW-1185">Reference proteome</keyword>
<evidence type="ECO:0008006" key="3">
    <source>
        <dbReference type="Google" id="ProtNLM"/>
    </source>
</evidence>
<protein>
    <recommendedName>
        <fullName evidence="3">Tetratricopeptide repeat protein</fullName>
    </recommendedName>
</protein>
<dbReference type="AlphaFoldDB" id="D1PKQ7"/>
<dbReference type="Pfam" id="PF14276">
    <property type="entry name" value="DUF4363"/>
    <property type="match status" value="1"/>
</dbReference>
<reference evidence="1" key="1">
    <citation type="submission" date="2009-12" db="EMBL/GenBank/DDBJ databases">
        <authorList>
            <person name="Weinstock G."/>
            <person name="Sodergren E."/>
            <person name="Clifton S."/>
            <person name="Fulton L."/>
            <person name="Fulton B."/>
            <person name="Courtney L."/>
            <person name="Fronick C."/>
            <person name="Harrison M."/>
            <person name="Strong C."/>
            <person name="Farmer C."/>
            <person name="Delahaunty K."/>
            <person name="Markovic C."/>
            <person name="Hall O."/>
            <person name="Minx P."/>
            <person name="Tomlinson C."/>
            <person name="Mitreva M."/>
            <person name="Nelson J."/>
            <person name="Hou S."/>
            <person name="Wollam A."/>
            <person name="Pepin K.H."/>
            <person name="Johnson M."/>
            <person name="Bhonagiri V."/>
            <person name="Nash W.E."/>
            <person name="Warren W."/>
            <person name="Chinwalla A."/>
            <person name="Mardis E.R."/>
            <person name="Wilson R.K."/>
        </authorList>
    </citation>
    <scope>NUCLEOTIDE SEQUENCE [LARGE SCALE GENOMIC DNA]</scope>
    <source>
        <strain evidence="1">DSM 15176</strain>
    </source>
</reference>
<organism evidence="1 2">
    <name type="scientific">Subdoligranulum variabile DSM 15176</name>
    <dbReference type="NCBI Taxonomy" id="411471"/>
    <lineage>
        <taxon>Bacteria</taxon>
        <taxon>Bacillati</taxon>
        <taxon>Bacillota</taxon>
        <taxon>Clostridia</taxon>
        <taxon>Eubacteriales</taxon>
        <taxon>Oscillospiraceae</taxon>
        <taxon>Subdoligranulum</taxon>
    </lineage>
</organism>